<dbReference type="InterPro" id="IPR024607">
    <property type="entry name" value="Sulfatase_CS"/>
</dbReference>
<dbReference type="GO" id="GO:0004065">
    <property type="term" value="F:arylsulfatase activity"/>
    <property type="evidence" value="ECO:0007669"/>
    <property type="project" value="TreeGrafter"/>
</dbReference>
<evidence type="ECO:0000256" key="2">
    <source>
        <dbReference type="ARBA" id="ARBA00022723"/>
    </source>
</evidence>
<dbReference type="CDD" id="cd16146">
    <property type="entry name" value="ARS_like"/>
    <property type="match status" value="1"/>
</dbReference>
<dbReference type="Proteomes" id="UP000280296">
    <property type="component" value="Unassembled WGS sequence"/>
</dbReference>
<evidence type="ECO:0000313" key="7">
    <source>
        <dbReference type="EMBL" id="RUL86116.1"/>
    </source>
</evidence>
<keyword evidence="4" id="KW-0106">Calcium</keyword>
<dbReference type="AlphaFoldDB" id="A0A432MH11"/>
<evidence type="ECO:0000256" key="4">
    <source>
        <dbReference type="ARBA" id="ARBA00022837"/>
    </source>
</evidence>
<dbReference type="Gene3D" id="3.30.1120.10">
    <property type="match status" value="1"/>
</dbReference>
<sequence>MGCHVRARRPLAATAAGLALAFGAWVSAEGAGEPSARPPERPNVILILTDDQGYGDLACLGNPVIQTPNLDALHADSVRLTDFHVDPTCSPTRAALMTGRYSGRVGVWHTIMGRSILREGETTMPEVFSRSGYATALFGKWHLGDNAPSRPQDRGFSRTLVHGGGGVGQTPDVWGNDYFDDTYLDDGRPRPTVGYCTDVWFDAALQFIGDQADAGRPFFCEIATNAPHAPYRVPERYEAMYANNPEVPNAAFYGMITNIDENVGRLLSVLDERGLSRETLVIFMTDNGTAAGVRGGVGFNAGMRGQKGSPYDGGHRVPCFLRWPGGGLSGGRDVDRLSAHLDLLPTLIDLCGLSPPEGVAFDGKSLAPLLRAEEADWPERVLVVESQRVENPIKYRQCAVMTERWRLVNGAELYDIEHDPGQSRDVADEHPEVVSVLRDQYERWWADVSREHGQVARIVLGSDRENPSRLTCHDWHEADPPWNQSMIRQGKVANGFWTVEVARDGLYEIELRRWPAEEPRPINDGPGPKAETARVSIAGVDLSRPVGPEDLAVLFRTPLPAGPARLQTWLEGPEGTRGAYFVSVRLVSD</sequence>
<evidence type="ECO:0000256" key="5">
    <source>
        <dbReference type="SAM" id="SignalP"/>
    </source>
</evidence>
<comment type="similarity">
    <text evidence="1">Belongs to the sulfatase family.</text>
</comment>
<evidence type="ECO:0000259" key="6">
    <source>
        <dbReference type="Pfam" id="PF00884"/>
    </source>
</evidence>
<dbReference type="InterPro" id="IPR017850">
    <property type="entry name" value="Alkaline_phosphatase_core_sf"/>
</dbReference>
<dbReference type="Gene3D" id="3.40.720.10">
    <property type="entry name" value="Alkaline Phosphatase, subunit A"/>
    <property type="match status" value="1"/>
</dbReference>
<dbReference type="OrthoDB" id="9783154at2"/>
<dbReference type="Pfam" id="PF00884">
    <property type="entry name" value="Sulfatase"/>
    <property type="match status" value="1"/>
</dbReference>
<evidence type="ECO:0000256" key="3">
    <source>
        <dbReference type="ARBA" id="ARBA00022801"/>
    </source>
</evidence>
<evidence type="ECO:0000313" key="8">
    <source>
        <dbReference type="Proteomes" id="UP000280296"/>
    </source>
</evidence>
<feature type="domain" description="Sulfatase N-terminal" evidence="6">
    <location>
        <begin position="42"/>
        <end position="352"/>
    </location>
</feature>
<dbReference type="InterPro" id="IPR000917">
    <property type="entry name" value="Sulfatase_N"/>
</dbReference>
<protein>
    <submittedName>
        <fullName evidence="7">N-acetylgalactosamine-4-sulfatase</fullName>
    </submittedName>
</protein>
<proteinExistence type="inferred from homology"/>
<dbReference type="FunFam" id="3.40.720.10:FF:000070">
    <property type="entry name" value="Arylsulfatase A"/>
    <property type="match status" value="1"/>
</dbReference>
<reference evidence="7 8" key="1">
    <citation type="submission" date="2018-12" db="EMBL/GenBank/DDBJ databases">
        <authorList>
            <person name="Toschakov S.V."/>
        </authorList>
    </citation>
    <scope>NUCLEOTIDE SEQUENCE [LARGE SCALE GENOMIC DNA]</scope>
    <source>
        <strain evidence="7 8">GM2012</strain>
    </source>
</reference>
<dbReference type="GO" id="GO:0046872">
    <property type="term" value="F:metal ion binding"/>
    <property type="evidence" value="ECO:0007669"/>
    <property type="project" value="UniProtKB-KW"/>
</dbReference>
<comment type="caution">
    <text evidence="7">The sequence shown here is derived from an EMBL/GenBank/DDBJ whole genome shotgun (WGS) entry which is preliminary data.</text>
</comment>
<dbReference type="SUPFAM" id="SSF53649">
    <property type="entry name" value="Alkaline phosphatase-like"/>
    <property type="match status" value="1"/>
</dbReference>
<dbReference type="PROSITE" id="PS00523">
    <property type="entry name" value="SULFATASE_1"/>
    <property type="match status" value="1"/>
</dbReference>
<keyword evidence="2" id="KW-0479">Metal-binding</keyword>
<keyword evidence="5" id="KW-0732">Signal</keyword>
<dbReference type="InterPro" id="IPR050738">
    <property type="entry name" value="Sulfatase"/>
</dbReference>
<evidence type="ECO:0000256" key="1">
    <source>
        <dbReference type="ARBA" id="ARBA00008779"/>
    </source>
</evidence>
<accession>A0A432MH11</accession>
<name>A0A432MH11_9BACT</name>
<reference evidence="7 8" key="2">
    <citation type="submission" date="2019-01" db="EMBL/GenBank/DDBJ databases">
        <title>Tautonia sociabilis, a novel thermotolerant planctomycete of Isosphaeraceae family, isolated from a 4000 m deep subterranean habitat.</title>
        <authorList>
            <person name="Kovaleva O.L."/>
            <person name="Elcheninov A.G."/>
            <person name="Van Heerden E."/>
            <person name="Toshchakov S.V."/>
            <person name="Novikov A."/>
            <person name="Bonch-Osmolovskaya E.A."/>
            <person name="Kublanov I.V."/>
        </authorList>
    </citation>
    <scope>NUCLEOTIDE SEQUENCE [LARGE SCALE GENOMIC DNA]</scope>
    <source>
        <strain evidence="7 8">GM2012</strain>
    </source>
</reference>
<keyword evidence="8" id="KW-1185">Reference proteome</keyword>
<dbReference type="PANTHER" id="PTHR42693">
    <property type="entry name" value="ARYLSULFATASE FAMILY MEMBER"/>
    <property type="match status" value="1"/>
</dbReference>
<feature type="chain" id="PRO_5019043989" evidence="5">
    <location>
        <begin position="29"/>
        <end position="589"/>
    </location>
</feature>
<organism evidence="7 8">
    <name type="scientific">Tautonia sociabilis</name>
    <dbReference type="NCBI Taxonomy" id="2080755"/>
    <lineage>
        <taxon>Bacteria</taxon>
        <taxon>Pseudomonadati</taxon>
        <taxon>Planctomycetota</taxon>
        <taxon>Planctomycetia</taxon>
        <taxon>Isosphaerales</taxon>
        <taxon>Isosphaeraceae</taxon>
        <taxon>Tautonia</taxon>
    </lineage>
</organism>
<gene>
    <name evidence="7" type="ORF">TsocGM_17015</name>
</gene>
<dbReference type="EMBL" id="RYZH01000034">
    <property type="protein sequence ID" value="RUL86116.1"/>
    <property type="molecule type" value="Genomic_DNA"/>
</dbReference>
<dbReference type="RefSeq" id="WP_126726663.1">
    <property type="nucleotide sequence ID" value="NZ_RYZH01000034.1"/>
</dbReference>
<feature type="signal peptide" evidence="5">
    <location>
        <begin position="1"/>
        <end position="28"/>
    </location>
</feature>
<keyword evidence="3" id="KW-0378">Hydrolase</keyword>
<dbReference type="PANTHER" id="PTHR42693:SF53">
    <property type="entry name" value="ENDO-4-O-SULFATASE"/>
    <property type="match status" value="1"/>
</dbReference>